<evidence type="ECO:0000256" key="11">
    <source>
        <dbReference type="PROSITE-ProRule" id="PRU00169"/>
    </source>
</evidence>
<keyword evidence="18" id="KW-1185">Reference proteome</keyword>
<dbReference type="InterPro" id="IPR003661">
    <property type="entry name" value="HisK_dim/P_dom"/>
</dbReference>
<evidence type="ECO:0000259" key="15">
    <source>
        <dbReference type="PROSITE" id="PS50112"/>
    </source>
</evidence>
<dbReference type="SUPFAM" id="SSF47384">
    <property type="entry name" value="Homodimeric domain of signal transducing histidine kinase"/>
    <property type="match status" value="1"/>
</dbReference>
<dbReference type="Pfam" id="PF00072">
    <property type="entry name" value="Response_reg"/>
    <property type="match status" value="1"/>
</dbReference>
<dbReference type="InterPro" id="IPR004358">
    <property type="entry name" value="Sig_transdc_His_kin-like_C"/>
</dbReference>
<dbReference type="NCBIfam" id="TIGR00229">
    <property type="entry name" value="sensory_box"/>
    <property type="match status" value="4"/>
</dbReference>
<evidence type="ECO:0000256" key="5">
    <source>
        <dbReference type="ARBA" id="ARBA00022553"/>
    </source>
</evidence>
<dbReference type="SUPFAM" id="SSF52172">
    <property type="entry name" value="CheY-like"/>
    <property type="match status" value="1"/>
</dbReference>
<dbReference type="RefSeq" id="WP_229345709.1">
    <property type="nucleotide sequence ID" value="NZ_JAJFAT010000009.1"/>
</dbReference>
<feature type="domain" description="PAS" evidence="15">
    <location>
        <begin position="689"/>
        <end position="735"/>
    </location>
</feature>
<dbReference type="InterPro" id="IPR035965">
    <property type="entry name" value="PAS-like_dom_sf"/>
</dbReference>
<feature type="domain" description="PAS" evidence="15">
    <location>
        <begin position="299"/>
        <end position="371"/>
    </location>
</feature>
<dbReference type="PANTHER" id="PTHR43047:SF72">
    <property type="entry name" value="OSMOSENSING HISTIDINE PROTEIN KINASE SLN1"/>
    <property type="match status" value="1"/>
</dbReference>
<keyword evidence="6" id="KW-0808">Transferase</keyword>
<sequence length="1186" mass="136732">MKEMDYKKLFVQSPTAIAYHKIILDDQNRPCNYEFLEVNSSYEKLTGLKKEAIVNKKVTDVFPEIKSGEFDWVAFYGEIALNDDSKEIVEFFKPLKSWLRVNVHSPKQGYFITQIREVELEELSTYSIEKDHSLKADREKLDFQLLTERLKDISGAEYAVLNIYDWQEQIFVTKAIAGDKEKIEEGLSLLGIDPFNWKWSAAEFGHFLEKDELIISYKCLNDIVQDVIPEPIILKLQQLFNLKKSYLLKINQGDRLLGYFILIMTEDKELENRSLLRIYSKQLALLIESSANKNKLAQARDKLELAMEAAEHTFWEWDLKTDQAYFSPYFYQMLGYKEDQQQIDMDRIFDYIHPDDRKELMPKIENAVEEHEPFAEEMRLKCKNDNWKWVKVKGKSYHFDFRGRAKLVLGITIDIDQKKKQEEALKKSRQKFSKLAEEAPIGILSADRSGNIDYANSKMIEILGSPGLIETKKINLLKFPLLIERGFSQKIENCMEDNKAATYELNYSTKWGKNIWLRVHLTPRHEAEQVTGIQMIVDEITEKKAIEEKLRLSEKNFRTFFESMDDMIFISNYRGEISHTNHLVREKLDYRKNDLEKMSFLEIFKQEERDIQKLLADMAAGKILCLESKSGRLIPSETRIWFGKWDGKEVIFAIAKDVSRQQEALQKFNKLFNNNPALMTFNRLSDLSFVEVNTAFLSKMGYSKEEIIGKSCKNIGLFSAKEKRKKTIKKIIENGSVNNVGLQVLNKRGEILELLFSGELIESQGQKYILTVMTDITVQKRAEKELVKTNKKLQKSMEKANKMAAEAEKANELKSQFLANMSHEIRTPLNIIMGYTEILAKDLEEDNYKRYIKSIRSAGESLLDQVNDILDMSKIEAGMIEINYEFIDLAALLENITAIFADKVEEKGLDFHLKMDNLPPLIKMDEVRFRQIMINLLDNAVKFTKSGHISIAVYCRPADQKAEENIKLRIIVQDSGIGITEEKQEEIFKAFSQENAESTREFGGTGLGLSITKRLISMMDGQISLQSTAGKGSVFKVEFSSLEYKSGTDQSSLESKKADSKKYTNKNILVVDDEKANRGLLKEHLKRKGIQSIEAANGKEAYQLCRDHKPDLVIMDLKMPVMDGYQALEKIKADKNTAEIPVVALTAAATEEEQKNANKAGFDDFLCKPLLEEDLIKMINRFLEAH</sequence>
<dbReference type="GO" id="GO:0009927">
    <property type="term" value="F:histidine phosphotransfer kinase activity"/>
    <property type="evidence" value="ECO:0007669"/>
    <property type="project" value="TreeGrafter"/>
</dbReference>
<keyword evidence="5 11" id="KW-0597">Phosphoprotein</keyword>
<dbReference type="SMART" id="SM00388">
    <property type="entry name" value="HisKA"/>
    <property type="match status" value="1"/>
</dbReference>
<comment type="catalytic activity">
    <reaction evidence="1">
        <text>ATP + protein L-histidine = ADP + protein N-phospho-L-histidine.</text>
        <dbReference type="EC" id="2.7.13.3"/>
    </reaction>
</comment>
<feature type="domain" description="PAC" evidence="16">
    <location>
        <begin position="738"/>
        <end position="788"/>
    </location>
</feature>
<keyword evidence="12" id="KW-0175">Coiled coil</keyword>
<dbReference type="PROSITE" id="PS50113">
    <property type="entry name" value="PAC"/>
    <property type="match status" value="3"/>
</dbReference>
<dbReference type="InterPro" id="IPR036097">
    <property type="entry name" value="HisK_dim/P_sf"/>
</dbReference>
<dbReference type="SMART" id="SM00387">
    <property type="entry name" value="HATPase_c"/>
    <property type="match status" value="1"/>
</dbReference>
<evidence type="ECO:0000256" key="10">
    <source>
        <dbReference type="ARBA" id="ARBA00074306"/>
    </source>
</evidence>
<dbReference type="Pfam" id="PF02518">
    <property type="entry name" value="HATPase_c"/>
    <property type="match status" value="1"/>
</dbReference>
<dbReference type="InterPro" id="IPR011006">
    <property type="entry name" value="CheY-like_superfamily"/>
</dbReference>
<dbReference type="InterPro" id="IPR001789">
    <property type="entry name" value="Sig_transdc_resp-reg_receiver"/>
</dbReference>
<dbReference type="GO" id="GO:0005886">
    <property type="term" value="C:plasma membrane"/>
    <property type="evidence" value="ECO:0007669"/>
    <property type="project" value="TreeGrafter"/>
</dbReference>
<dbReference type="SUPFAM" id="SSF55785">
    <property type="entry name" value="PYP-like sensor domain (PAS domain)"/>
    <property type="match status" value="4"/>
</dbReference>
<dbReference type="PROSITE" id="PS50110">
    <property type="entry name" value="RESPONSE_REGULATORY"/>
    <property type="match status" value="1"/>
</dbReference>
<evidence type="ECO:0000256" key="1">
    <source>
        <dbReference type="ARBA" id="ARBA00000085"/>
    </source>
</evidence>
<evidence type="ECO:0000256" key="2">
    <source>
        <dbReference type="ARBA" id="ARBA00006402"/>
    </source>
</evidence>
<dbReference type="AlphaFoldDB" id="A0AAW4WZM1"/>
<feature type="domain" description="PAS" evidence="15">
    <location>
        <begin position="428"/>
        <end position="464"/>
    </location>
</feature>
<dbReference type="FunFam" id="3.30.565.10:FF:000010">
    <property type="entry name" value="Sensor histidine kinase RcsC"/>
    <property type="match status" value="1"/>
</dbReference>
<evidence type="ECO:0000256" key="6">
    <source>
        <dbReference type="ARBA" id="ARBA00022679"/>
    </source>
</evidence>
<dbReference type="Proteomes" id="UP001199296">
    <property type="component" value="Unassembled WGS sequence"/>
</dbReference>
<evidence type="ECO:0000259" key="13">
    <source>
        <dbReference type="PROSITE" id="PS50109"/>
    </source>
</evidence>
<dbReference type="Gene3D" id="3.30.565.10">
    <property type="entry name" value="Histidine kinase-like ATPase, C-terminal domain"/>
    <property type="match status" value="1"/>
</dbReference>
<dbReference type="InterPro" id="IPR000700">
    <property type="entry name" value="PAS-assoc_C"/>
</dbReference>
<evidence type="ECO:0000256" key="7">
    <source>
        <dbReference type="ARBA" id="ARBA00022777"/>
    </source>
</evidence>
<dbReference type="PRINTS" id="PR00344">
    <property type="entry name" value="BCTRLSENSOR"/>
</dbReference>
<evidence type="ECO:0000256" key="12">
    <source>
        <dbReference type="SAM" id="Coils"/>
    </source>
</evidence>
<dbReference type="InterPro" id="IPR005467">
    <property type="entry name" value="His_kinase_dom"/>
</dbReference>
<evidence type="ECO:0000256" key="3">
    <source>
        <dbReference type="ARBA" id="ARBA00012438"/>
    </source>
</evidence>
<evidence type="ECO:0000256" key="4">
    <source>
        <dbReference type="ARBA" id="ARBA00018672"/>
    </source>
</evidence>
<comment type="caution">
    <text evidence="17">The sequence shown here is derived from an EMBL/GenBank/DDBJ whole genome shotgun (WGS) entry which is preliminary data.</text>
</comment>
<dbReference type="Pfam" id="PF00512">
    <property type="entry name" value="HisKA"/>
    <property type="match status" value="1"/>
</dbReference>
<comment type="function">
    <text evidence="9">May play the central regulatory role in sporulation. It may be an element of the effector pathway responsible for the activation of sporulation genes in response to nutritional stress. Spo0A may act in concert with spo0H (a sigma factor) to control the expression of some genes that are critical to the sporulation process.</text>
</comment>
<dbReference type="Gene3D" id="3.30.450.20">
    <property type="entry name" value="PAS domain"/>
    <property type="match status" value="5"/>
</dbReference>
<dbReference type="SMART" id="SM00448">
    <property type="entry name" value="REC"/>
    <property type="match status" value="1"/>
</dbReference>
<protein>
    <recommendedName>
        <fullName evidence="10">Circadian input-output histidine kinase CikA</fullName>
        <ecNumber evidence="3">2.7.13.3</ecNumber>
    </recommendedName>
    <alternativeName>
        <fullName evidence="4">Stage 0 sporulation protein A homolog</fullName>
    </alternativeName>
</protein>
<feature type="domain" description="PAC" evidence="16">
    <location>
        <begin position="501"/>
        <end position="552"/>
    </location>
</feature>
<dbReference type="InterPro" id="IPR003594">
    <property type="entry name" value="HATPase_dom"/>
</dbReference>
<dbReference type="CDD" id="cd17546">
    <property type="entry name" value="REC_hyHK_CKI1_RcsC-like"/>
    <property type="match status" value="1"/>
</dbReference>
<dbReference type="Pfam" id="PF13426">
    <property type="entry name" value="PAS_9"/>
    <property type="match status" value="3"/>
</dbReference>
<feature type="domain" description="PAC" evidence="16">
    <location>
        <begin position="374"/>
        <end position="427"/>
    </location>
</feature>
<dbReference type="SMART" id="SM00091">
    <property type="entry name" value="PAS"/>
    <property type="match status" value="4"/>
</dbReference>
<feature type="coiled-coil region" evidence="12">
    <location>
        <begin position="779"/>
        <end position="813"/>
    </location>
</feature>
<evidence type="ECO:0000256" key="8">
    <source>
        <dbReference type="ARBA" id="ARBA00023012"/>
    </source>
</evidence>
<gene>
    <name evidence="17" type="ORF">LJ207_07460</name>
</gene>
<dbReference type="InterPro" id="IPR013655">
    <property type="entry name" value="PAS_fold_3"/>
</dbReference>
<dbReference type="InterPro" id="IPR001610">
    <property type="entry name" value="PAC"/>
</dbReference>
<evidence type="ECO:0000313" key="18">
    <source>
        <dbReference type="Proteomes" id="UP001199296"/>
    </source>
</evidence>
<reference evidence="17 18" key="1">
    <citation type="submission" date="2021-10" db="EMBL/GenBank/DDBJ databases">
        <authorList>
            <person name="Grouzdev D.S."/>
            <person name="Pantiukh K.S."/>
            <person name="Krutkina M.S."/>
        </authorList>
    </citation>
    <scope>NUCLEOTIDE SEQUENCE [LARGE SCALE GENOMIC DNA]</scope>
    <source>
        <strain evidence="17 18">Z-7514</strain>
    </source>
</reference>
<dbReference type="PANTHER" id="PTHR43047">
    <property type="entry name" value="TWO-COMPONENT HISTIDINE PROTEIN KINASE"/>
    <property type="match status" value="1"/>
</dbReference>
<dbReference type="CDD" id="cd00082">
    <property type="entry name" value="HisKA"/>
    <property type="match status" value="1"/>
</dbReference>
<dbReference type="SMART" id="SM00086">
    <property type="entry name" value="PAC"/>
    <property type="match status" value="3"/>
</dbReference>
<evidence type="ECO:0000259" key="14">
    <source>
        <dbReference type="PROSITE" id="PS50110"/>
    </source>
</evidence>
<accession>A0AAW4WZM1</accession>
<feature type="modified residue" description="4-aspartylphosphate" evidence="11">
    <location>
        <position position="1116"/>
    </location>
</feature>
<dbReference type="InterPro" id="IPR036890">
    <property type="entry name" value="HATPase_C_sf"/>
</dbReference>
<dbReference type="PROSITE" id="PS50112">
    <property type="entry name" value="PAS"/>
    <property type="match status" value="4"/>
</dbReference>
<feature type="domain" description="PAS" evidence="15">
    <location>
        <begin position="553"/>
        <end position="610"/>
    </location>
</feature>
<dbReference type="GO" id="GO:0000155">
    <property type="term" value="F:phosphorelay sensor kinase activity"/>
    <property type="evidence" value="ECO:0007669"/>
    <property type="project" value="InterPro"/>
</dbReference>
<comment type="similarity">
    <text evidence="2">In the N-terminal section; belongs to the phytochrome family.</text>
</comment>
<evidence type="ECO:0000259" key="16">
    <source>
        <dbReference type="PROSITE" id="PS50113"/>
    </source>
</evidence>
<dbReference type="EMBL" id="JAJFAT010000009">
    <property type="protein sequence ID" value="MCC3145159.1"/>
    <property type="molecule type" value="Genomic_DNA"/>
</dbReference>
<dbReference type="InterPro" id="IPR000014">
    <property type="entry name" value="PAS"/>
</dbReference>
<evidence type="ECO:0000313" key="17">
    <source>
        <dbReference type="EMBL" id="MCC3145159.1"/>
    </source>
</evidence>
<evidence type="ECO:0000256" key="9">
    <source>
        <dbReference type="ARBA" id="ARBA00024867"/>
    </source>
</evidence>
<dbReference type="EC" id="2.7.13.3" evidence="3"/>
<dbReference type="Pfam" id="PF08447">
    <property type="entry name" value="PAS_3"/>
    <property type="match status" value="1"/>
</dbReference>
<dbReference type="Gene3D" id="3.40.50.2300">
    <property type="match status" value="1"/>
</dbReference>
<organism evidence="17 18">
    <name type="scientific">Halanaerobium polyolivorans</name>
    <dbReference type="NCBI Taxonomy" id="2886943"/>
    <lineage>
        <taxon>Bacteria</taxon>
        <taxon>Bacillati</taxon>
        <taxon>Bacillota</taxon>
        <taxon>Clostridia</taxon>
        <taxon>Halanaerobiales</taxon>
        <taxon>Halanaerobiaceae</taxon>
        <taxon>Halanaerobium</taxon>
    </lineage>
</organism>
<name>A0AAW4WZM1_9FIRM</name>
<feature type="domain" description="Response regulatory" evidence="14">
    <location>
        <begin position="1067"/>
        <end position="1183"/>
    </location>
</feature>
<dbReference type="CDD" id="cd16922">
    <property type="entry name" value="HATPase_EvgS-ArcB-TorS-like"/>
    <property type="match status" value="1"/>
</dbReference>
<keyword evidence="7" id="KW-0418">Kinase</keyword>
<dbReference type="PROSITE" id="PS50109">
    <property type="entry name" value="HIS_KIN"/>
    <property type="match status" value="1"/>
</dbReference>
<dbReference type="CDD" id="cd00130">
    <property type="entry name" value="PAS"/>
    <property type="match status" value="4"/>
</dbReference>
<proteinExistence type="inferred from homology"/>
<dbReference type="SUPFAM" id="SSF55874">
    <property type="entry name" value="ATPase domain of HSP90 chaperone/DNA topoisomerase II/histidine kinase"/>
    <property type="match status" value="1"/>
</dbReference>
<feature type="domain" description="Histidine kinase" evidence="13">
    <location>
        <begin position="820"/>
        <end position="1043"/>
    </location>
</feature>
<dbReference type="Gene3D" id="1.10.287.130">
    <property type="match status" value="1"/>
</dbReference>
<keyword evidence="8" id="KW-0902">Two-component regulatory system</keyword>